<dbReference type="RefSeq" id="WP_271055432.1">
    <property type="nucleotide sequence ID" value="NZ_JAQIIO010000014.1"/>
</dbReference>
<proteinExistence type="predicted"/>
<dbReference type="EMBL" id="JAQIIO010000014">
    <property type="protein sequence ID" value="MDA5095722.1"/>
    <property type="molecule type" value="Genomic_DNA"/>
</dbReference>
<name>A0ABT4W5C1_9RHOB</name>
<comment type="caution">
    <text evidence="1">The sequence shown here is derived from an EMBL/GenBank/DDBJ whole genome shotgun (WGS) entry which is preliminary data.</text>
</comment>
<reference evidence="1 2" key="1">
    <citation type="submission" date="2023-01" db="EMBL/GenBank/DDBJ databases">
        <authorList>
            <person name="Yoon J.-W."/>
        </authorList>
    </citation>
    <scope>NUCLEOTIDE SEQUENCE [LARGE SCALE GENOMIC DNA]</scope>
    <source>
        <strain evidence="1 2">KMU-50</strain>
    </source>
</reference>
<evidence type="ECO:0000313" key="1">
    <source>
        <dbReference type="EMBL" id="MDA5095722.1"/>
    </source>
</evidence>
<evidence type="ECO:0000313" key="2">
    <source>
        <dbReference type="Proteomes" id="UP001528040"/>
    </source>
</evidence>
<keyword evidence="2" id="KW-1185">Reference proteome</keyword>
<sequence length="282" mass="32051">MNIRLFTVWNWLGAVALTVWLMAPNPLNAQTVQMDRLWTALRMDETIDIIREEGMDHAIGAALDLTGRPADEGWRNQVASIYDPQQMSRQVREGMSLALADRDISKVLGYYESKIGQKVIDLEISARRSYLSPGIDEMAREIWDWGAKDSPHAELIRRYVEDADLIERNVAGALNSNLAFLQAFSDETPEEEFRMDEQMILNEVLKEEAQLRLDTTEWLYGYLSMAYAPLSVAELQELVEISVSPQGQLLNSVLFKGFDPMFIEVARALGHAAGRTQWQLDL</sequence>
<accession>A0ABT4W5C1</accession>
<dbReference type="Proteomes" id="UP001528040">
    <property type="component" value="Unassembled WGS sequence"/>
</dbReference>
<protein>
    <recommendedName>
        <fullName evidence="3">DUF2059 domain-containing protein</fullName>
    </recommendedName>
</protein>
<evidence type="ECO:0008006" key="3">
    <source>
        <dbReference type="Google" id="ProtNLM"/>
    </source>
</evidence>
<organism evidence="1 2">
    <name type="scientific">Aliiroseovarius salicola</name>
    <dbReference type="NCBI Taxonomy" id="3009082"/>
    <lineage>
        <taxon>Bacteria</taxon>
        <taxon>Pseudomonadati</taxon>
        <taxon>Pseudomonadota</taxon>
        <taxon>Alphaproteobacteria</taxon>
        <taxon>Rhodobacterales</taxon>
        <taxon>Paracoccaceae</taxon>
        <taxon>Aliiroseovarius</taxon>
    </lineage>
</organism>
<gene>
    <name evidence="1" type="ORF">O2N63_16645</name>
</gene>